<proteinExistence type="predicted"/>
<comment type="caution">
    <text evidence="2">The sequence shown here is derived from an EMBL/GenBank/DDBJ whole genome shotgun (WGS) entry which is preliminary data.</text>
</comment>
<dbReference type="EMBL" id="QGNW01000343">
    <property type="protein sequence ID" value="RVW75634.1"/>
    <property type="molecule type" value="Genomic_DNA"/>
</dbReference>
<evidence type="ECO:0000313" key="3">
    <source>
        <dbReference type="Proteomes" id="UP000288805"/>
    </source>
</evidence>
<reference evidence="2 3" key="1">
    <citation type="journal article" date="2018" name="PLoS Genet.">
        <title>Population sequencing reveals clonal diversity and ancestral inbreeding in the grapevine cultivar Chardonnay.</title>
        <authorList>
            <person name="Roach M.J."/>
            <person name="Johnson D.L."/>
            <person name="Bohlmann J."/>
            <person name="van Vuuren H.J."/>
            <person name="Jones S.J."/>
            <person name="Pretorius I.S."/>
            <person name="Schmidt S.A."/>
            <person name="Borneman A.R."/>
        </authorList>
    </citation>
    <scope>NUCLEOTIDE SEQUENCE [LARGE SCALE GENOMIC DNA]</scope>
    <source>
        <strain evidence="3">cv. Chardonnay</strain>
        <strain evidence="2">I10V1</strain>
        <tissue evidence="2">Leaf</tissue>
    </source>
</reference>
<organism evidence="2 3">
    <name type="scientific">Vitis vinifera</name>
    <name type="common">Grape</name>
    <dbReference type="NCBI Taxonomy" id="29760"/>
    <lineage>
        <taxon>Eukaryota</taxon>
        <taxon>Viridiplantae</taxon>
        <taxon>Streptophyta</taxon>
        <taxon>Embryophyta</taxon>
        <taxon>Tracheophyta</taxon>
        <taxon>Spermatophyta</taxon>
        <taxon>Magnoliopsida</taxon>
        <taxon>eudicotyledons</taxon>
        <taxon>Gunneridae</taxon>
        <taxon>Pentapetalae</taxon>
        <taxon>rosids</taxon>
        <taxon>Vitales</taxon>
        <taxon>Vitaceae</taxon>
        <taxon>Viteae</taxon>
        <taxon>Vitis</taxon>
    </lineage>
</organism>
<dbReference type="Proteomes" id="UP000288805">
    <property type="component" value="Unassembled WGS sequence"/>
</dbReference>
<sequence length="112" mass="12622">MLFNLDLSLLEVIFIYSIKKGKIDLFSLSTYMPSLQLVTHLPDSTKGGAKGHVLVKGVWAGLSEHSERVFSLNRSLALPGTSKRGRLVEWVEKASFDRLNKLFEITTAEKHY</sequence>
<dbReference type="EMBL" id="QGNW01001920">
    <property type="protein sequence ID" value="RVW28046.1"/>
    <property type="molecule type" value="Genomic_DNA"/>
</dbReference>
<name>A0A438GTU8_VITVI</name>
<evidence type="ECO:0000313" key="2">
    <source>
        <dbReference type="EMBL" id="RVW75634.1"/>
    </source>
</evidence>
<dbReference type="AlphaFoldDB" id="A0A438GTU8"/>
<evidence type="ECO:0000313" key="1">
    <source>
        <dbReference type="EMBL" id="RVW28046.1"/>
    </source>
</evidence>
<protein>
    <submittedName>
        <fullName evidence="2">Uncharacterized protein</fullName>
    </submittedName>
</protein>
<accession>A0A438GTU8</accession>
<gene>
    <name evidence="2" type="ORF">CK203_055255</name>
    <name evidence="1" type="ORF">CK203_097979</name>
</gene>